<sequence length="266" mass="28744">MSGLELDRRPVKAVVIGSQLAYGAVGNNTVARMIEAAGHRCVQVPTVVLSNLPHYPSLAGGPVPETWLTGFLDDLLARQVLDDTQYVFVGYLGEARQAEIIAAWYVRARELYPQLKLILDPAMGDDDVGLYTHQDVADGYREHLLPIAWLSTPNRFELALFSGEPIYDEQDAANACLDLMEVGCRYVVLTSAPTDDPSLIGCLIALDDEHFEQVDTARVTSTAKGAGDCFAGLMIGELLRGSELLPAVEQAVLGTSSALSGNHPLF</sequence>
<dbReference type="GO" id="GO:0005829">
    <property type="term" value="C:cytosol"/>
    <property type="evidence" value="ECO:0007669"/>
    <property type="project" value="TreeGrafter"/>
</dbReference>
<dbReference type="PANTHER" id="PTHR10534">
    <property type="entry name" value="PYRIDOXAL KINASE"/>
    <property type="match status" value="1"/>
</dbReference>
<evidence type="ECO:0000256" key="1">
    <source>
        <dbReference type="ARBA" id="ARBA00012104"/>
    </source>
</evidence>
<evidence type="ECO:0000313" key="8">
    <source>
        <dbReference type="Proteomes" id="UP000307000"/>
    </source>
</evidence>
<evidence type="ECO:0000313" key="7">
    <source>
        <dbReference type="EMBL" id="QCY47284.1"/>
    </source>
</evidence>
<keyword evidence="4 7" id="KW-0418">Kinase</keyword>
<organism evidence="7 8">
    <name type="scientific">Glutamicibacter creatinolyticus</name>
    <dbReference type="NCBI Taxonomy" id="162496"/>
    <lineage>
        <taxon>Bacteria</taxon>
        <taxon>Bacillati</taxon>
        <taxon>Actinomycetota</taxon>
        <taxon>Actinomycetes</taxon>
        <taxon>Micrococcales</taxon>
        <taxon>Micrococcaceae</taxon>
        <taxon>Glutamicibacter</taxon>
    </lineage>
</organism>
<dbReference type="GO" id="GO:0005524">
    <property type="term" value="F:ATP binding"/>
    <property type="evidence" value="ECO:0007669"/>
    <property type="project" value="UniProtKB-KW"/>
</dbReference>
<evidence type="ECO:0000259" key="6">
    <source>
        <dbReference type="Pfam" id="PF08543"/>
    </source>
</evidence>
<dbReference type="RefSeq" id="WP_138926287.1">
    <property type="nucleotide sequence ID" value="NZ_CP034412.1"/>
</dbReference>
<dbReference type="GO" id="GO:0008902">
    <property type="term" value="F:hydroxymethylpyrimidine kinase activity"/>
    <property type="evidence" value="ECO:0007669"/>
    <property type="project" value="TreeGrafter"/>
</dbReference>
<proteinExistence type="predicted"/>
<dbReference type="Gene3D" id="3.40.1190.20">
    <property type="match status" value="1"/>
</dbReference>
<evidence type="ECO:0000256" key="2">
    <source>
        <dbReference type="ARBA" id="ARBA00022679"/>
    </source>
</evidence>
<dbReference type="InterPro" id="IPR004625">
    <property type="entry name" value="PyrdxlKinase"/>
</dbReference>
<evidence type="ECO:0000256" key="4">
    <source>
        <dbReference type="ARBA" id="ARBA00022777"/>
    </source>
</evidence>
<gene>
    <name evidence="7" type="primary">pdxK</name>
    <name evidence="7" type="ORF">GcLGCM259_1553</name>
</gene>
<keyword evidence="2" id="KW-0808">Transferase</keyword>
<dbReference type="PANTHER" id="PTHR10534:SF15">
    <property type="entry name" value="PYRIDOXINE_PYRIDOXAL_PYRIDOXAMINE KINASE"/>
    <property type="match status" value="1"/>
</dbReference>
<dbReference type="AlphaFoldDB" id="A0A5B7WVJ6"/>
<dbReference type="InterPro" id="IPR013749">
    <property type="entry name" value="PM/HMP-P_kinase-1"/>
</dbReference>
<dbReference type="SUPFAM" id="SSF53613">
    <property type="entry name" value="Ribokinase-like"/>
    <property type="match status" value="1"/>
</dbReference>
<keyword evidence="8" id="KW-1185">Reference proteome</keyword>
<name>A0A5B7WVJ6_9MICC</name>
<dbReference type="Proteomes" id="UP000307000">
    <property type="component" value="Chromosome"/>
</dbReference>
<dbReference type="InterPro" id="IPR029056">
    <property type="entry name" value="Ribokinase-like"/>
</dbReference>
<keyword evidence="5" id="KW-0067">ATP-binding</keyword>
<feature type="domain" description="Pyridoxamine kinase/Phosphomethylpyrimidine kinase" evidence="6">
    <location>
        <begin position="81"/>
        <end position="260"/>
    </location>
</feature>
<dbReference type="GO" id="GO:0008478">
    <property type="term" value="F:pyridoxal kinase activity"/>
    <property type="evidence" value="ECO:0007669"/>
    <property type="project" value="UniProtKB-EC"/>
</dbReference>
<protein>
    <recommendedName>
        <fullName evidence="1">pyridoxal kinase</fullName>
        <ecNumber evidence="1">2.7.1.35</ecNumber>
    </recommendedName>
</protein>
<dbReference type="EMBL" id="CP034412">
    <property type="protein sequence ID" value="QCY47284.1"/>
    <property type="molecule type" value="Genomic_DNA"/>
</dbReference>
<dbReference type="CDD" id="cd01173">
    <property type="entry name" value="pyridoxal_pyridoxamine_kinase"/>
    <property type="match status" value="1"/>
</dbReference>
<dbReference type="KEGG" id="gcr:GcLGCM259_1553"/>
<evidence type="ECO:0000256" key="5">
    <source>
        <dbReference type="ARBA" id="ARBA00022840"/>
    </source>
</evidence>
<accession>A0A5B7WVJ6</accession>
<dbReference type="GO" id="GO:0009443">
    <property type="term" value="P:pyridoxal 5'-phosphate salvage"/>
    <property type="evidence" value="ECO:0007669"/>
    <property type="project" value="InterPro"/>
</dbReference>
<dbReference type="Pfam" id="PF08543">
    <property type="entry name" value="Phos_pyr_kin"/>
    <property type="match status" value="1"/>
</dbReference>
<reference evidence="7 8" key="1">
    <citation type="submission" date="2018-12" db="EMBL/GenBank/DDBJ databases">
        <title>Complete Genome Sequence of Glutamicibacter creatinolyticus strain LGCM259,isolated from an abscess of a 12-year-old mare in Italy.</title>
        <authorList>
            <person name="Santos R.G."/>
            <person name="Silva A.L."/>
            <person name="Seyffert N."/>
            <person name="Castro T.L.P."/>
            <person name="Attili A.R."/>
            <person name="Rifici C."/>
            <person name="Mazzullo G."/>
            <person name="Brenig B."/>
            <person name="Venanzi F."/>
            <person name="Azevedo V."/>
        </authorList>
    </citation>
    <scope>NUCLEOTIDE SEQUENCE [LARGE SCALE GENOMIC DNA]</scope>
    <source>
        <strain evidence="7 8">LGCM 259</strain>
    </source>
</reference>
<dbReference type="EC" id="2.7.1.35" evidence="1"/>
<keyword evidence="3" id="KW-0547">Nucleotide-binding</keyword>
<evidence type="ECO:0000256" key="3">
    <source>
        <dbReference type="ARBA" id="ARBA00022741"/>
    </source>
</evidence>